<evidence type="ECO:0000256" key="6">
    <source>
        <dbReference type="SAM" id="MobiDB-lite"/>
    </source>
</evidence>
<accession>A0ABP9DA98</accession>
<keyword evidence="3" id="KW-0479">Metal-binding</keyword>
<evidence type="ECO:0000256" key="3">
    <source>
        <dbReference type="ARBA" id="ARBA00022723"/>
    </source>
</evidence>
<feature type="domain" description="Tyrosinase copper-binding" evidence="7">
    <location>
        <begin position="261"/>
        <end position="272"/>
    </location>
</feature>
<keyword evidence="9" id="KW-1185">Reference proteome</keyword>
<dbReference type="Pfam" id="PF00264">
    <property type="entry name" value="Tyrosinase"/>
    <property type="match status" value="2"/>
</dbReference>
<organism evidence="8 9">
    <name type="scientific">Kitasatospora terrestris</name>
    <dbReference type="NCBI Taxonomy" id="258051"/>
    <lineage>
        <taxon>Bacteria</taxon>
        <taxon>Bacillati</taxon>
        <taxon>Actinomycetota</taxon>
        <taxon>Actinomycetes</taxon>
        <taxon>Kitasatosporales</taxon>
        <taxon>Streptomycetaceae</taxon>
        <taxon>Kitasatospora</taxon>
    </lineage>
</organism>
<dbReference type="Gene3D" id="1.10.1280.10">
    <property type="entry name" value="Di-copper center containing domain from catechol oxidase"/>
    <property type="match status" value="2"/>
</dbReference>
<gene>
    <name evidence="8" type="ORF">GCM10023235_10080</name>
</gene>
<dbReference type="SUPFAM" id="SSF48056">
    <property type="entry name" value="Di-copper centre-containing domain"/>
    <property type="match status" value="1"/>
</dbReference>
<dbReference type="InterPro" id="IPR050316">
    <property type="entry name" value="Tyrosinase/Hemocyanin"/>
</dbReference>
<dbReference type="PANTHER" id="PTHR11474:SF126">
    <property type="entry name" value="TYROSINASE-LIKE PROTEIN TYR-1-RELATED"/>
    <property type="match status" value="1"/>
</dbReference>
<dbReference type="InterPro" id="IPR008922">
    <property type="entry name" value="Di-copper_centre_dom_sf"/>
</dbReference>
<feature type="compositionally biased region" description="Basic residues" evidence="6">
    <location>
        <begin position="1"/>
        <end position="15"/>
    </location>
</feature>
<dbReference type="PROSITE" id="PS00498">
    <property type="entry name" value="TYROSINASE_2"/>
    <property type="match status" value="1"/>
</dbReference>
<dbReference type="PANTHER" id="PTHR11474">
    <property type="entry name" value="TYROSINASE FAMILY MEMBER"/>
    <property type="match status" value="1"/>
</dbReference>
<evidence type="ECO:0000313" key="8">
    <source>
        <dbReference type="EMBL" id="GAA4837079.1"/>
    </source>
</evidence>
<feature type="region of interest" description="Disordered" evidence="6">
    <location>
        <begin position="1"/>
        <end position="21"/>
    </location>
</feature>
<comment type="cofactor">
    <cofactor evidence="1">
        <name>Cu(2+)</name>
        <dbReference type="ChEBI" id="CHEBI:29036"/>
    </cofactor>
</comment>
<sequence>MPPAPRKKATTRTRKTTAAAPAAVAAPVGRFPSGEQLRVLEDEWGLRPAVDPESLALRLDRHLATVPAPPAAVRAAGPDGAPTVPVAEVRRWLVQLTGSLSRVRVDHRRLDQAAKDRFNKALKDAHADHSYQPFAAIHADMGHLMHSMMGPIGTQRFLPWHRLYTLRCEDLLRRKQPGLTIPYWDYATDHHRPDWVWQPPGVQRGVPGAAGDHLPTQAVIDGLQHRRTYTGFTSHLETDAHNNVHNWCNGTISDPMTATQDPIFWLLHANVDRVWDHWQLTHSGRPSLSGTDAVLDPWQPTTAAQVDDITPLGYSYG</sequence>
<reference evidence="9" key="1">
    <citation type="journal article" date="2019" name="Int. J. Syst. Evol. Microbiol.">
        <title>The Global Catalogue of Microorganisms (GCM) 10K type strain sequencing project: providing services to taxonomists for standard genome sequencing and annotation.</title>
        <authorList>
            <consortium name="The Broad Institute Genomics Platform"/>
            <consortium name="The Broad Institute Genome Sequencing Center for Infectious Disease"/>
            <person name="Wu L."/>
            <person name="Ma J."/>
        </authorList>
    </citation>
    <scope>NUCLEOTIDE SEQUENCE [LARGE SCALE GENOMIC DNA]</scope>
    <source>
        <strain evidence="9">JCM 13006</strain>
    </source>
</reference>
<comment type="similarity">
    <text evidence="2">Belongs to the tyrosinase family.</text>
</comment>
<evidence type="ECO:0000256" key="4">
    <source>
        <dbReference type="ARBA" id="ARBA00023002"/>
    </source>
</evidence>
<protein>
    <recommendedName>
        <fullName evidence="7">Tyrosinase copper-binding domain-containing protein</fullName>
    </recommendedName>
</protein>
<keyword evidence="4" id="KW-0560">Oxidoreductase</keyword>
<evidence type="ECO:0000256" key="2">
    <source>
        <dbReference type="ARBA" id="ARBA00009928"/>
    </source>
</evidence>
<dbReference type="EMBL" id="BAABIS010000001">
    <property type="protein sequence ID" value="GAA4837079.1"/>
    <property type="molecule type" value="Genomic_DNA"/>
</dbReference>
<proteinExistence type="inferred from homology"/>
<name>A0ABP9DA98_9ACTN</name>
<comment type="caution">
    <text evidence="8">The sequence shown here is derived from an EMBL/GenBank/DDBJ whole genome shotgun (WGS) entry which is preliminary data.</text>
</comment>
<dbReference type="RefSeq" id="WP_345695537.1">
    <property type="nucleotide sequence ID" value="NZ_BAABIS010000001.1"/>
</dbReference>
<dbReference type="Proteomes" id="UP001501752">
    <property type="component" value="Unassembled WGS sequence"/>
</dbReference>
<keyword evidence="5" id="KW-0186">Copper</keyword>
<evidence type="ECO:0000256" key="1">
    <source>
        <dbReference type="ARBA" id="ARBA00001973"/>
    </source>
</evidence>
<dbReference type="InterPro" id="IPR002227">
    <property type="entry name" value="Tyrosinase_Cu-bd"/>
</dbReference>
<evidence type="ECO:0000256" key="5">
    <source>
        <dbReference type="ARBA" id="ARBA00023008"/>
    </source>
</evidence>
<evidence type="ECO:0000259" key="7">
    <source>
        <dbReference type="PROSITE" id="PS00498"/>
    </source>
</evidence>
<evidence type="ECO:0000313" key="9">
    <source>
        <dbReference type="Proteomes" id="UP001501752"/>
    </source>
</evidence>